<dbReference type="AlphaFoldDB" id="A0A6J8DQC1"/>
<accession>A0A6J8DQC1</accession>
<proteinExistence type="predicted"/>
<dbReference type="EMBL" id="CACVKT020007729">
    <property type="protein sequence ID" value="CAC5410175.1"/>
    <property type="molecule type" value="Genomic_DNA"/>
</dbReference>
<evidence type="ECO:0000313" key="1">
    <source>
        <dbReference type="EMBL" id="CAC5410175.1"/>
    </source>
</evidence>
<keyword evidence="2" id="KW-1185">Reference proteome</keyword>
<name>A0A6J8DQC1_MYTCO</name>
<protein>
    <submittedName>
        <fullName evidence="1">Uncharacterized protein</fullName>
    </submittedName>
</protein>
<gene>
    <name evidence="1" type="ORF">MCOR_43378</name>
</gene>
<reference evidence="1 2" key="1">
    <citation type="submission" date="2020-06" db="EMBL/GenBank/DDBJ databases">
        <authorList>
            <person name="Li R."/>
            <person name="Bekaert M."/>
        </authorList>
    </citation>
    <scope>NUCLEOTIDE SEQUENCE [LARGE SCALE GENOMIC DNA]</scope>
    <source>
        <strain evidence="2">wild</strain>
    </source>
</reference>
<organism evidence="1 2">
    <name type="scientific">Mytilus coruscus</name>
    <name type="common">Sea mussel</name>
    <dbReference type="NCBI Taxonomy" id="42192"/>
    <lineage>
        <taxon>Eukaryota</taxon>
        <taxon>Metazoa</taxon>
        <taxon>Spiralia</taxon>
        <taxon>Lophotrochozoa</taxon>
        <taxon>Mollusca</taxon>
        <taxon>Bivalvia</taxon>
        <taxon>Autobranchia</taxon>
        <taxon>Pteriomorphia</taxon>
        <taxon>Mytilida</taxon>
        <taxon>Mytiloidea</taxon>
        <taxon>Mytilidae</taxon>
        <taxon>Mytilinae</taxon>
        <taxon>Mytilus</taxon>
    </lineage>
</organism>
<dbReference type="Proteomes" id="UP000507470">
    <property type="component" value="Unassembled WGS sequence"/>
</dbReference>
<evidence type="ECO:0000313" key="2">
    <source>
        <dbReference type="Proteomes" id="UP000507470"/>
    </source>
</evidence>
<sequence>MEYEGNRAEAQEIADKMIEASTGRQRTVFSEYMRDDRVRGDSLTLKKKAKLRNLRRQLMNGGINEFPVIPSFFSRIPPLNTETIYHGLPKRFPPMNDPPIHIIPSPDFRIGGSNFQPKPTLDIIYGPIQFDSIVIYPNNEIPTSGHHYNNAGPKHKIHEVKLHPFSRYMTDMRTRGDSFSSEVMSCIFEKEEVCLK</sequence>